<evidence type="ECO:0000313" key="3">
    <source>
        <dbReference type="Proteomes" id="UP000784294"/>
    </source>
</evidence>
<protein>
    <submittedName>
        <fullName evidence="2">Uncharacterized protein</fullName>
    </submittedName>
</protein>
<keyword evidence="3" id="KW-1185">Reference proteome</keyword>
<dbReference type="Proteomes" id="UP000784294">
    <property type="component" value="Unassembled WGS sequence"/>
</dbReference>
<dbReference type="EMBL" id="CAAALY010015870">
    <property type="protein sequence ID" value="VEL12799.1"/>
    <property type="molecule type" value="Genomic_DNA"/>
</dbReference>
<name>A0A3S5A5W5_9PLAT</name>
<organism evidence="2 3">
    <name type="scientific">Protopolystoma xenopodis</name>
    <dbReference type="NCBI Taxonomy" id="117903"/>
    <lineage>
        <taxon>Eukaryota</taxon>
        <taxon>Metazoa</taxon>
        <taxon>Spiralia</taxon>
        <taxon>Lophotrochozoa</taxon>
        <taxon>Platyhelminthes</taxon>
        <taxon>Monogenea</taxon>
        <taxon>Polyopisthocotylea</taxon>
        <taxon>Polystomatidea</taxon>
        <taxon>Polystomatidae</taxon>
        <taxon>Protopolystoma</taxon>
    </lineage>
</organism>
<feature type="region of interest" description="Disordered" evidence="1">
    <location>
        <begin position="68"/>
        <end position="97"/>
    </location>
</feature>
<evidence type="ECO:0000256" key="1">
    <source>
        <dbReference type="SAM" id="MobiDB-lite"/>
    </source>
</evidence>
<evidence type="ECO:0000313" key="2">
    <source>
        <dbReference type="EMBL" id="VEL12799.1"/>
    </source>
</evidence>
<sequence length="107" mass="11737">MFVLFNTICSSEIAPLQGYAEAQQMHQDAYKAGQKPGLEGLGYSGVEPVPQPGFEEARQNLAGTEINMEDNEEWRNPNQPSSNIGEGSALMLSPPPDINQNIYGTFY</sequence>
<gene>
    <name evidence="2" type="ORF">PXEA_LOCUS6239</name>
</gene>
<feature type="compositionally biased region" description="Polar residues" evidence="1">
    <location>
        <begin position="76"/>
        <end position="85"/>
    </location>
</feature>
<dbReference type="AlphaFoldDB" id="A0A3S5A5W5"/>
<reference evidence="2" key="1">
    <citation type="submission" date="2018-11" db="EMBL/GenBank/DDBJ databases">
        <authorList>
            <consortium name="Pathogen Informatics"/>
        </authorList>
    </citation>
    <scope>NUCLEOTIDE SEQUENCE</scope>
</reference>
<proteinExistence type="predicted"/>
<comment type="caution">
    <text evidence="2">The sequence shown here is derived from an EMBL/GenBank/DDBJ whole genome shotgun (WGS) entry which is preliminary data.</text>
</comment>
<accession>A0A3S5A5W5</accession>